<keyword evidence="1" id="KW-0732">Signal</keyword>
<dbReference type="EMBL" id="LT558134">
    <property type="protein sequence ID" value="SAM85560.1"/>
    <property type="molecule type" value="Genomic_DNA"/>
</dbReference>
<dbReference type="AlphaFoldDB" id="A0A1K0GBX6"/>
<proteinExistence type="predicted"/>
<organism evidence="2 3">
    <name type="scientific">Ustilago bromivora</name>
    <dbReference type="NCBI Taxonomy" id="307758"/>
    <lineage>
        <taxon>Eukaryota</taxon>
        <taxon>Fungi</taxon>
        <taxon>Dikarya</taxon>
        <taxon>Basidiomycota</taxon>
        <taxon>Ustilaginomycotina</taxon>
        <taxon>Ustilaginomycetes</taxon>
        <taxon>Ustilaginales</taxon>
        <taxon>Ustilaginaceae</taxon>
        <taxon>Ustilago</taxon>
    </lineage>
</organism>
<accession>A0A1K0GBX6</accession>
<dbReference type="Proteomes" id="UP000179920">
    <property type="component" value="Chromosome XVIII"/>
</dbReference>
<name>A0A1K0GBX6_9BASI</name>
<reference evidence="3" key="1">
    <citation type="submission" date="2016-04" db="EMBL/GenBank/DDBJ databases">
        <authorList>
            <person name="Guldener U."/>
            <person name="Guldener U."/>
        </authorList>
    </citation>
    <scope>NUCLEOTIDE SEQUENCE [LARGE SCALE GENOMIC DNA]</scope>
    <source>
        <strain evidence="3">UB2112</strain>
    </source>
</reference>
<gene>
    <name evidence="2" type="ORF">UBRO_08132</name>
</gene>
<dbReference type="OrthoDB" id="10348022at2759"/>
<protein>
    <submittedName>
        <fullName evidence="2">Uncharacterized protein</fullName>
    </submittedName>
</protein>
<feature type="signal peptide" evidence="1">
    <location>
        <begin position="1"/>
        <end position="30"/>
    </location>
</feature>
<sequence length="214" mass="23950">MATTSLLRRCAPYLLSSLLLVLQILATAATMTPSGIPEKLFPASLEPFVNELSLRGFLYTSGIDLAFDLTNMQFRSHHALTDHFFKNGQDWNPRVIYLGEHPASPSTHMAASVFHPNIQLTNHLVPKSGLMKHRNGKNGVLAINLRANEEPEFVGVLWLKSHRAVNVLERSGMRLNEVEEQVPSLIDIQRVIHRQPVPGPYRTVRTVGSSDRLD</sequence>
<evidence type="ECO:0000256" key="1">
    <source>
        <dbReference type="SAM" id="SignalP"/>
    </source>
</evidence>
<feature type="chain" id="PRO_5009664251" evidence="1">
    <location>
        <begin position="31"/>
        <end position="214"/>
    </location>
</feature>
<evidence type="ECO:0000313" key="2">
    <source>
        <dbReference type="EMBL" id="SAM85560.1"/>
    </source>
</evidence>
<evidence type="ECO:0000313" key="3">
    <source>
        <dbReference type="Proteomes" id="UP000179920"/>
    </source>
</evidence>